<organism evidence="1 2">
    <name type="scientific">Natrinema ejinorense</name>
    <dbReference type="NCBI Taxonomy" id="373386"/>
    <lineage>
        <taxon>Archaea</taxon>
        <taxon>Methanobacteriati</taxon>
        <taxon>Methanobacteriota</taxon>
        <taxon>Stenosarchaea group</taxon>
        <taxon>Halobacteria</taxon>
        <taxon>Halobacteriales</taxon>
        <taxon>Natrialbaceae</taxon>
        <taxon>Natrinema</taxon>
    </lineage>
</organism>
<dbReference type="RefSeq" id="WP_097382078.1">
    <property type="nucleotide sequence ID" value="NZ_NXNI01000003.1"/>
</dbReference>
<protein>
    <submittedName>
        <fullName evidence="1">Uncharacterized protein</fullName>
    </submittedName>
</protein>
<accession>A0A2A5QP46</accession>
<dbReference type="OrthoDB" id="346172at2157"/>
<reference evidence="1 2" key="1">
    <citation type="submission" date="2017-09" db="EMBL/GenBank/DDBJ databases">
        <title>Genome sequences of Natrinema ejinorence JCM 13890T.</title>
        <authorList>
            <person name="Roh S.W."/>
            <person name="Kim Y.B."/>
            <person name="Kim J.Y."/>
        </authorList>
    </citation>
    <scope>NUCLEOTIDE SEQUENCE [LARGE SCALE GENOMIC DNA]</scope>
    <source>
        <strain evidence="1 2">JCM 13890</strain>
    </source>
</reference>
<name>A0A2A5QP46_9EURY</name>
<dbReference type="EMBL" id="NXNI01000003">
    <property type="protein sequence ID" value="PCR88612.1"/>
    <property type="molecule type" value="Genomic_DNA"/>
</dbReference>
<keyword evidence="2" id="KW-1185">Reference proteome</keyword>
<dbReference type="AlphaFoldDB" id="A0A2A5QP46"/>
<evidence type="ECO:0000313" key="1">
    <source>
        <dbReference type="EMBL" id="PCR88612.1"/>
    </source>
</evidence>
<proteinExistence type="predicted"/>
<dbReference type="Proteomes" id="UP000219689">
    <property type="component" value="Unassembled WGS sequence"/>
</dbReference>
<sequence>MFDVLERCEVAVEPDATAARIREYARQNPDVRKDEYRNPDHDGTVYGACYALNEAYWNAAGGKNADLGIYCLSWADIYDHAGGTHWYLRDETTGQWIDLSIEQPSEGATIPYEHGRKRAWMYGYDPADRTKRILEALELEVSES</sequence>
<gene>
    <name evidence="1" type="ORF">CP557_21495</name>
</gene>
<comment type="caution">
    <text evidence="1">The sequence shown here is derived from an EMBL/GenBank/DDBJ whole genome shotgun (WGS) entry which is preliminary data.</text>
</comment>
<evidence type="ECO:0000313" key="2">
    <source>
        <dbReference type="Proteomes" id="UP000219689"/>
    </source>
</evidence>